<dbReference type="EMBL" id="SWDX01000003">
    <property type="protein sequence ID" value="TKC62487.1"/>
    <property type="molecule type" value="Genomic_DNA"/>
</dbReference>
<gene>
    <name evidence="1" type="ORF">FBD94_09740</name>
</gene>
<dbReference type="Gene3D" id="1.20.120.330">
    <property type="entry name" value="Nucleotidyltransferases domain 2"/>
    <property type="match status" value="1"/>
</dbReference>
<dbReference type="PANTHER" id="PTHR37941">
    <property type="entry name" value="FUMARASE E-RELATED"/>
    <property type="match status" value="1"/>
</dbReference>
<dbReference type="PANTHER" id="PTHR37941:SF1">
    <property type="entry name" value="FUMARASE E-RELATED"/>
    <property type="match status" value="1"/>
</dbReference>
<dbReference type="AlphaFoldDB" id="A0A4U1GEH6"/>
<evidence type="ECO:0008006" key="3">
    <source>
        <dbReference type="Google" id="ProtNLM"/>
    </source>
</evidence>
<evidence type="ECO:0000313" key="2">
    <source>
        <dbReference type="Proteomes" id="UP000309594"/>
    </source>
</evidence>
<dbReference type="Proteomes" id="UP000309594">
    <property type="component" value="Unassembled WGS sequence"/>
</dbReference>
<sequence>MRAHQDLILLKMNEEVYASVSFEFAFSLINESERGAILIGSSKVEEYLEKLLMVVLPLGSKSYTSRLFNYPGTLSSFSGKIEMSYAFRLIDDQLYESLNELRKIRNNAAHSSLPFSLKKSAALIDKIYSFEDNFPKLIHDLSLAKLIQWKLRIIQQSFDKSELKGLKAEEEFNKLFPVPGEDERLAEQLILWKLSHGLHFLCLKLECITEEYQRLITNGITWLDLFVLPPIQND</sequence>
<proteinExistence type="predicted"/>
<dbReference type="GO" id="GO:0045892">
    <property type="term" value="P:negative regulation of DNA-templated transcription"/>
    <property type="evidence" value="ECO:0007669"/>
    <property type="project" value="TreeGrafter"/>
</dbReference>
<evidence type="ECO:0000313" key="1">
    <source>
        <dbReference type="EMBL" id="TKC62487.1"/>
    </source>
</evidence>
<dbReference type="SUPFAM" id="SSF158668">
    <property type="entry name" value="MtlR-like"/>
    <property type="match status" value="1"/>
</dbReference>
<comment type="caution">
    <text evidence="1">The sequence shown here is derived from an EMBL/GenBank/DDBJ whole genome shotgun (WGS) entry which is preliminary data.</text>
</comment>
<dbReference type="InterPro" id="IPR007761">
    <property type="entry name" value="MtlR-like"/>
</dbReference>
<dbReference type="RefSeq" id="WP_136880068.1">
    <property type="nucleotide sequence ID" value="NZ_SWDX01000003.1"/>
</dbReference>
<protein>
    <recommendedName>
        <fullName evidence="3">DUF4145 domain-containing protein</fullName>
    </recommendedName>
</protein>
<name>A0A4U1GEH6_9SPHI</name>
<dbReference type="InterPro" id="IPR038026">
    <property type="entry name" value="MtlR-like_sf"/>
</dbReference>
<accession>A0A4U1GEH6</accession>
<organism evidence="1 2">
    <name type="scientific">Pedobacter hiemivivus</name>
    <dbReference type="NCBI Taxonomy" id="2530454"/>
    <lineage>
        <taxon>Bacteria</taxon>
        <taxon>Pseudomonadati</taxon>
        <taxon>Bacteroidota</taxon>
        <taxon>Sphingobacteriia</taxon>
        <taxon>Sphingobacteriales</taxon>
        <taxon>Sphingobacteriaceae</taxon>
        <taxon>Pedobacter</taxon>
    </lineage>
</organism>
<reference evidence="1 2" key="1">
    <citation type="submission" date="2019-04" db="EMBL/GenBank/DDBJ databases">
        <title>Pedobacter sp. RP-1-16 sp. nov., isolated from Arctic soil.</title>
        <authorList>
            <person name="Dahal R.H."/>
            <person name="Kim D.-U."/>
        </authorList>
    </citation>
    <scope>NUCLEOTIDE SEQUENCE [LARGE SCALE GENOMIC DNA]</scope>
    <source>
        <strain evidence="1 2">RP-1-16</strain>
    </source>
</reference>